<evidence type="ECO:0000256" key="4">
    <source>
        <dbReference type="ARBA" id="ARBA00023015"/>
    </source>
</evidence>
<dbReference type="AlphaFoldDB" id="A0A1J1ITL6"/>
<proteinExistence type="inferred from homology"/>
<evidence type="ECO:0000313" key="11">
    <source>
        <dbReference type="EMBL" id="CRL03456.1"/>
    </source>
</evidence>
<dbReference type="Pfam" id="PF01858">
    <property type="entry name" value="RB_A"/>
    <property type="match status" value="1"/>
</dbReference>
<dbReference type="GO" id="GO:0030154">
    <property type="term" value="P:cell differentiation"/>
    <property type="evidence" value="ECO:0007669"/>
    <property type="project" value="TreeGrafter"/>
</dbReference>
<dbReference type="PANTHER" id="PTHR13742">
    <property type="entry name" value="RETINOBLASTOMA-ASSOCIATED PROTEIN RB -RELATED"/>
    <property type="match status" value="1"/>
</dbReference>
<dbReference type="Gene3D" id="1.10.472.10">
    <property type="entry name" value="Cyclin-like"/>
    <property type="match status" value="2"/>
</dbReference>
<dbReference type="GO" id="GO:0005667">
    <property type="term" value="C:transcription regulator complex"/>
    <property type="evidence" value="ECO:0007669"/>
    <property type="project" value="TreeGrafter"/>
</dbReference>
<dbReference type="SMART" id="SM01368">
    <property type="entry name" value="RB_A"/>
    <property type="match status" value="1"/>
</dbReference>
<organism evidence="11 12">
    <name type="scientific">Clunio marinus</name>
    <dbReference type="NCBI Taxonomy" id="568069"/>
    <lineage>
        <taxon>Eukaryota</taxon>
        <taxon>Metazoa</taxon>
        <taxon>Ecdysozoa</taxon>
        <taxon>Arthropoda</taxon>
        <taxon>Hexapoda</taxon>
        <taxon>Insecta</taxon>
        <taxon>Pterygota</taxon>
        <taxon>Neoptera</taxon>
        <taxon>Endopterygota</taxon>
        <taxon>Diptera</taxon>
        <taxon>Nematocera</taxon>
        <taxon>Chironomoidea</taxon>
        <taxon>Chironomidae</taxon>
        <taxon>Clunio</taxon>
    </lineage>
</organism>
<keyword evidence="5" id="KW-0804">Transcription</keyword>
<dbReference type="InterPro" id="IPR036915">
    <property type="entry name" value="Cyclin-like_sf"/>
</dbReference>
<dbReference type="GO" id="GO:0005634">
    <property type="term" value="C:nucleus"/>
    <property type="evidence" value="ECO:0007669"/>
    <property type="project" value="UniProtKB-SubCell"/>
</dbReference>
<dbReference type="Proteomes" id="UP000183832">
    <property type="component" value="Unassembled WGS sequence"/>
</dbReference>
<keyword evidence="6" id="KW-0539">Nucleus</keyword>
<dbReference type="Pfam" id="PF11934">
    <property type="entry name" value="DUF3452"/>
    <property type="match status" value="1"/>
</dbReference>
<reference evidence="11 12" key="1">
    <citation type="submission" date="2015-04" db="EMBL/GenBank/DDBJ databases">
        <authorList>
            <person name="Syromyatnikov M.Y."/>
            <person name="Popov V.N."/>
        </authorList>
    </citation>
    <scope>NUCLEOTIDE SEQUENCE [LARGE SCALE GENOMIC DNA]</scope>
</reference>
<sequence>MEREQFDEICSKLNIDEYTKSSAIKQFTEITKTTILEGNQQEWFCCALWSTCNRTTIPTVGNAFVHGNGVSFAKLIQVCNLSIYSFFEKIETWFKVSSVPNFMHQKIENLKRSFNVSQLIYREYSEMFAKVFNCNDAAEIDDSKSTKSRKKFKNVPYTSQKLFEACWSLFVCVKGEVPDRGTDLVTSINLLLCCLDLIFTNVVHDTRRDLINKSFTGLPRNFFSPSWDESNNKSISMIEKLSDRHSFDDIMKIKNTRWDIVIRRLFSEKKLQGDTSSIISVENFEANFKKVNDLYETYILSCGQFDERVFLYHPEIGSKFFGKTLTVGQPNSQEERHEGIRNQMTSSLMPQTPLSGQDFSHQSGSKLSPMSSYKQNVQKLQALYSGQRNTLESLKGLLASCPDNIFDSLDKRLRNMEKIFCTKIKENGRDRFQYAEALYYRLLESIIKSELRTHGRFDLFIDDEDFNQALIVLCLEIVLFTFSLHKELTTLLDHFNLEPFHFYKLIEVAIRNNKDYFTNDIIKHLKAIEEQCLDSLAWTSGSVLWEKIKDHKGKLPTSQEVDLPPQASQNGSSQGSPNSQKTNSSQSPKSLRLFLRKFYQLAHLRLMDLVKNLMFTNNSDLLRKIWTLFEYAVIDHTTLMKDRHLDQIIMCCVYVLCKIRADENRHTFADIMKFYRNQPQADSHIYRSVFIEYIQPETTAERNDKDQGNAARNAAEPDVVSGRNTIYGTELRGDIICFYNKVFVPKMQTFAMRFSTSSSQSNLLLSPLPTTRPLISPRKISPYHDVYVQPLTKQCVLSPSAHTLTFTIEQSPLKDLQKINSMINQSRKLSVTKRINIDPDPAYPAKKVSKDSSLQLLISDREEFSN</sequence>
<dbReference type="InterPro" id="IPR024599">
    <property type="entry name" value="RB_N"/>
</dbReference>
<evidence type="ECO:0000259" key="9">
    <source>
        <dbReference type="SMART" id="SM01367"/>
    </source>
</evidence>
<keyword evidence="7" id="KW-0131">Cell cycle</keyword>
<dbReference type="EMBL" id="CVRI01000059">
    <property type="protein sequence ID" value="CRL03456.1"/>
    <property type="molecule type" value="Genomic_DNA"/>
</dbReference>
<dbReference type="PANTHER" id="PTHR13742:SF17">
    <property type="entry name" value="RE32990P-RELATED"/>
    <property type="match status" value="1"/>
</dbReference>
<dbReference type="GO" id="GO:0000977">
    <property type="term" value="F:RNA polymerase II transcription regulatory region sequence-specific DNA binding"/>
    <property type="evidence" value="ECO:0007669"/>
    <property type="project" value="TreeGrafter"/>
</dbReference>
<gene>
    <name evidence="11" type="ORF">CLUMA_CG016372</name>
</gene>
<dbReference type="STRING" id="568069.A0A1J1ITL6"/>
<evidence type="ECO:0000256" key="6">
    <source>
        <dbReference type="ARBA" id="ARBA00023242"/>
    </source>
</evidence>
<dbReference type="SMART" id="SM01367">
    <property type="entry name" value="DUF3452"/>
    <property type="match status" value="1"/>
</dbReference>
<evidence type="ECO:0000259" key="10">
    <source>
        <dbReference type="SMART" id="SM01368"/>
    </source>
</evidence>
<evidence type="ECO:0000256" key="7">
    <source>
        <dbReference type="ARBA" id="ARBA00023306"/>
    </source>
</evidence>
<evidence type="ECO:0000256" key="1">
    <source>
        <dbReference type="ARBA" id="ARBA00004123"/>
    </source>
</evidence>
<evidence type="ECO:0000313" key="12">
    <source>
        <dbReference type="Proteomes" id="UP000183832"/>
    </source>
</evidence>
<evidence type="ECO:0000256" key="5">
    <source>
        <dbReference type="ARBA" id="ARBA00023163"/>
    </source>
</evidence>
<evidence type="ECO:0000256" key="3">
    <source>
        <dbReference type="ARBA" id="ARBA00022491"/>
    </source>
</evidence>
<keyword evidence="3" id="KW-0678">Repressor</keyword>
<evidence type="ECO:0000256" key="8">
    <source>
        <dbReference type="SAM" id="MobiDB-lite"/>
    </source>
</evidence>
<dbReference type="GO" id="GO:2000134">
    <property type="term" value="P:negative regulation of G1/S transition of mitotic cell cycle"/>
    <property type="evidence" value="ECO:0007669"/>
    <property type="project" value="TreeGrafter"/>
</dbReference>
<evidence type="ECO:0000256" key="2">
    <source>
        <dbReference type="ARBA" id="ARBA00009475"/>
    </source>
</evidence>
<feature type="region of interest" description="Disordered" evidence="8">
    <location>
        <begin position="555"/>
        <end position="587"/>
    </location>
</feature>
<dbReference type="Pfam" id="PF01857">
    <property type="entry name" value="RB_B"/>
    <property type="match status" value="1"/>
</dbReference>
<feature type="domain" description="Retinoblastoma-associated protein N-terminal" evidence="9">
    <location>
        <begin position="55"/>
        <end position="201"/>
    </location>
</feature>
<comment type="subcellular location">
    <subcellularLocation>
        <location evidence="1">Nucleus</location>
    </subcellularLocation>
</comment>
<dbReference type="GO" id="GO:0000785">
    <property type="term" value="C:chromatin"/>
    <property type="evidence" value="ECO:0007669"/>
    <property type="project" value="TreeGrafter"/>
</dbReference>
<dbReference type="InterPro" id="IPR002719">
    <property type="entry name" value="RB_B"/>
</dbReference>
<feature type="domain" description="Retinoblastoma-associated protein A-box" evidence="10">
    <location>
        <begin position="368"/>
        <end position="548"/>
    </location>
</feature>
<dbReference type="Gene3D" id="1.10.472.140">
    <property type="match status" value="1"/>
</dbReference>
<dbReference type="OrthoDB" id="844594at2759"/>
<keyword evidence="12" id="KW-1185">Reference proteome</keyword>
<dbReference type="GO" id="GO:0006357">
    <property type="term" value="P:regulation of transcription by RNA polymerase II"/>
    <property type="evidence" value="ECO:0007669"/>
    <property type="project" value="InterPro"/>
</dbReference>
<comment type="similarity">
    <text evidence="2">Belongs to the retinoblastoma protein (RB) family.</text>
</comment>
<accession>A0A1J1ITL6</accession>
<dbReference type="SUPFAM" id="SSF47954">
    <property type="entry name" value="Cyclin-like"/>
    <property type="match status" value="2"/>
</dbReference>
<keyword evidence="4" id="KW-0805">Transcription regulation</keyword>
<feature type="compositionally biased region" description="Low complexity" evidence="8">
    <location>
        <begin position="564"/>
        <end position="580"/>
    </location>
</feature>
<dbReference type="InterPro" id="IPR002720">
    <property type="entry name" value="RB_A"/>
</dbReference>
<protein>
    <submittedName>
        <fullName evidence="11">CLUMA_CG016372, isoform A</fullName>
    </submittedName>
</protein>
<name>A0A1J1ITL6_9DIPT</name>
<dbReference type="InterPro" id="IPR028309">
    <property type="entry name" value="RB_fam"/>
</dbReference>